<evidence type="ECO:0000313" key="5">
    <source>
        <dbReference type="EMBL" id="AFM21988.1"/>
    </source>
</evidence>
<dbReference type="PANTHER" id="PTHR43537">
    <property type="entry name" value="TRANSCRIPTIONAL REGULATOR, GNTR FAMILY"/>
    <property type="match status" value="1"/>
</dbReference>
<keyword evidence="2" id="KW-0238">DNA-binding</keyword>
<dbReference type="InterPro" id="IPR011711">
    <property type="entry name" value="GntR_C"/>
</dbReference>
<dbReference type="CDD" id="cd07377">
    <property type="entry name" value="WHTH_GntR"/>
    <property type="match status" value="1"/>
</dbReference>
<evidence type="ECO:0000256" key="2">
    <source>
        <dbReference type="ARBA" id="ARBA00023125"/>
    </source>
</evidence>
<keyword evidence="1" id="KW-0805">Transcription regulation</keyword>
<dbReference type="InterPro" id="IPR036388">
    <property type="entry name" value="WH-like_DNA-bd_sf"/>
</dbReference>
<dbReference type="EMBL" id="CP003198">
    <property type="protein sequence ID" value="AFM21988.1"/>
    <property type="molecule type" value="Genomic_DNA"/>
</dbReference>
<dbReference type="SUPFAM" id="SSF46785">
    <property type="entry name" value="Winged helix' DNA-binding domain"/>
    <property type="match status" value="1"/>
</dbReference>
<evidence type="ECO:0000256" key="3">
    <source>
        <dbReference type="ARBA" id="ARBA00023163"/>
    </source>
</evidence>
<dbReference type="PRINTS" id="PR00035">
    <property type="entry name" value="HTHGNTR"/>
</dbReference>
<feature type="domain" description="HTH gntR-type" evidence="4">
    <location>
        <begin position="1"/>
        <end position="68"/>
    </location>
</feature>
<name>I4BXI1_ACEMN</name>
<evidence type="ECO:0000259" key="4">
    <source>
        <dbReference type="PROSITE" id="PS50949"/>
    </source>
</evidence>
<dbReference type="STRING" id="891968.Anamo_1379"/>
<dbReference type="SMART" id="SM00345">
    <property type="entry name" value="HTH_GNTR"/>
    <property type="match status" value="1"/>
</dbReference>
<dbReference type="InterPro" id="IPR008920">
    <property type="entry name" value="TF_FadR/GntR_C"/>
</dbReference>
<dbReference type="KEGG" id="amo:Anamo_1379"/>
<dbReference type="SMART" id="SM00895">
    <property type="entry name" value="FCD"/>
    <property type="match status" value="1"/>
</dbReference>
<accession>I4BXI1</accession>
<dbReference type="PANTHER" id="PTHR43537:SF5">
    <property type="entry name" value="UXU OPERON TRANSCRIPTIONAL REGULATOR"/>
    <property type="match status" value="1"/>
</dbReference>
<dbReference type="InterPro" id="IPR000524">
    <property type="entry name" value="Tscrpt_reg_HTH_GntR"/>
</dbReference>
<dbReference type="GO" id="GO:0003700">
    <property type="term" value="F:DNA-binding transcription factor activity"/>
    <property type="evidence" value="ECO:0007669"/>
    <property type="project" value="InterPro"/>
</dbReference>
<keyword evidence="3" id="KW-0804">Transcription</keyword>
<evidence type="ECO:0000313" key="6">
    <source>
        <dbReference type="Proteomes" id="UP000006061"/>
    </source>
</evidence>
<protein>
    <submittedName>
        <fullName evidence="5">Transcriptional regulator</fullName>
    </submittedName>
</protein>
<evidence type="ECO:0000256" key="1">
    <source>
        <dbReference type="ARBA" id="ARBA00023015"/>
    </source>
</evidence>
<dbReference type="Pfam" id="PF00392">
    <property type="entry name" value="GntR"/>
    <property type="match status" value="1"/>
</dbReference>
<dbReference type="PROSITE" id="PS50949">
    <property type="entry name" value="HTH_GNTR"/>
    <property type="match status" value="1"/>
</dbReference>
<organism evidence="5 6">
    <name type="scientific">Acetomicrobium mobile (strain ATCC BAA-54 / DSM 13181 / JCM 12221 / NGA)</name>
    <name type="common">Anaerobaculum mobile</name>
    <dbReference type="NCBI Taxonomy" id="891968"/>
    <lineage>
        <taxon>Bacteria</taxon>
        <taxon>Thermotogati</taxon>
        <taxon>Synergistota</taxon>
        <taxon>Synergistia</taxon>
        <taxon>Synergistales</taxon>
        <taxon>Acetomicrobiaceae</taxon>
        <taxon>Acetomicrobium</taxon>
    </lineage>
</organism>
<dbReference type="Proteomes" id="UP000006061">
    <property type="component" value="Chromosome"/>
</dbReference>
<reference evidence="6" key="1">
    <citation type="journal article" date="2013" name="Stand. Genomic Sci.">
        <title>Complete genome sequence of the moderate thermophile Anaerobaculum mobile type strain (NGA(T)).</title>
        <authorList>
            <person name="Mavromatis K."/>
            <person name="Stackebrandt E."/>
            <person name="Held B."/>
            <person name="Lapidus A."/>
            <person name="Nolan M."/>
            <person name="Lucas S."/>
            <person name="Hammon N."/>
            <person name="Deshpande S."/>
            <person name="Cheng J.F."/>
            <person name="Tapia R."/>
            <person name="Goodwin L.A."/>
            <person name="Pitluck S."/>
            <person name="Liolios K."/>
            <person name="Pagani I."/>
            <person name="Ivanova N."/>
            <person name="Mikhailova N."/>
            <person name="Huntemann M."/>
            <person name="Pati A."/>
            <person name="Chen A."/>
            <person name="Palaniappan K."/>
            <person name="Land M."/>
            <person name="Rohde M."/>
            <person name="Spring S."/>
            <person name="Goker M."/>
            <person name="Woyke T."/>
            <person name="Detter J.C."/>
            <person name="Bristow J."/>
            <person name="Eisen J.A."/>
            <person name="Markowitz V."/>
            <person name="Hugenholtz P."/>
            <person name="Klenk H.P."/>
            <person name="Kyrpides N.C."/>
        </authorList>
    </citation>
    <scope>NUCLEOTIDE SEQUENCE</scope>
    <source>
        <strain evidence="6">ATCC BAA-54 / DSM 13181 / NGA</strain>
    </source>
</reference>
<dbReference type="InterPro" id="IPR036390">
    <property type="entry name" value="WH_DNA-bd_sf"/>
</dbReference>
<keyword evidence="6" id="KW-1185">Reference proteome</keyword>
<dbReference type="HOGENOM" id="CLU_017584_9_0_0"/>
<dbReference type="Pfam" id="PF07729">
    <property type="entry name" value="FCD"/>
    <property type="match status" value="1"/>
</dbReference>
<dbReference type="Gene3D" id="1.20.120.530">
    <property type="entry name" value="GntR ligand-binding domain-like"/>
    <property type="match status" value="1"/>
</dbReference>
<sequence length="262" mass="30051">MTRRELAIDLYNQIKENKIGHNGKLPSERELASLFNVPRPLIREALAILEAFGIIEVRGRQGIFIKEKTWSEITLPLSFLADWPLDILPQVFEARTIIEPKAAALAAIRHTESDIEKLSETLNQMEELFEKEIPEKASLGEKWNSIFHILIVSTAHNDVLSRIHEGVMRLYERNVSSFPKENAPMPFEKWPKEIWTEHSGIVDAIVAGDESEAEARAYRHVLTSQERIFRLTWSLGLRFFKPLTGGHLKEEKFNARTGKDIS</sequence>
<dbReference type="AlphaFoldDB" id="I4BXI1"/>
<dbReference type="SUPFAM" id="SSF48008">
    <property type="entry name" value="GntR ligand-binding domain-like"/>
    <property type="match status" value="1"/>
</dbReference>
<gene>
    <name evidence="5" type="ordered locus">Anamo_1379</name>
</gene>
<dbReference type="Gene3D" id="1.10.10.10">
    <property type="entry name" value="Winged helix-like DNA-binding domain superfamily/Winged helix DNA-binding domain"/>
    <property type="match status" value="1"/>
</dbReference>
<dbReference type="GO" id="GO:0003677">
    <property type="term" value="F:DNA binding"/>
    <property type="evidence" value="ECO:0007669"/>
    <property type="project" value="UniProtKB-KW"/>
</dbReference>
<proteinExistence type="predicted"/>
<dbReference type="eggNOG" id="COG2186">
    <property type="taxonomic scope" value="Bacteria"/>
</dbReference>